<evidence type="ECO:0000256" key="1">
    <source>
        <dbReference type="SAM" id="MobiDB-lite"/>
    </source>
</evidence>
<protein>
    <submittedName>
        <fullName evidence="2">Uncharacterized protein</fullName>
    </submittedName>
</protein>
<reference evidence="2" key="1">
    <citation type="journal article" date="2012" name="PLoS ONE">
        <title>Gene sets for utilization of primary and secondary nutrition supplies in the distal gut of endangered iberian lynx.</title>
        <authorList>
            <person name="Alcaide M."/>
            <person name="Messina E."/>
            <person name="Richter M."/>
            <person name="Bargiela R."/>
            <person name="Peplies J."/>
            <person name="Huws S.A."/>
            <person name="Newbold C.J."/>
            <person name="Golyshin P.N."/>
            <person name="Simon M.A."/>
            <person name="Lopez G."/>
            <person name="Yakimov M.M."/>
            <person name="Ferrer M."/>
        </authorList>
    </citation>
    <scope>NUCLEOTIDE SEQUENCE</scope>
</reference>
<name>J9FNA4_9ZZZZ</name>
<feature type="compositionally biased region" description="Polar residues" evidence="1">
    <location>
        <begin position="1"/>
        <end position="11"/>
    </location>
</feature>
<organism evidence="2">
    <name type="scientific">gut metagenome</name>
    <dbReference type="NCBI Taxonomy" id="749906"/>
    <lineage>
        <taxon>unclassified sequences</taxon>
        <taxon>metagenomes</taxon>
        <taxon>organismal metagenomes</taxon>
    </lineage>
</organism>
<gene>
    <name evidence="2" type="ORF">EVA_15955</name>
</gene>
<dbReference type="EMBL" id="AMCI01005537">
    <property type="protein sequence ID" value="EJW95938.1"/>
    <property type="molecule type" value="Genomic_DNA"/>
</dbReference>
<comment type="caution">
    <text evidence="2">The sequence shown here is derived from an EMBL/GenBank/DDBJ whole genome shotgun (WGS) entry which is preliminary data.</text>
</comment>
<evidence type="ECO:0000313" key="2">
    <source>
        <dbReference type="EMBL" id="EJW95938.1"/>
    </source>
</evidence>
<feature type="compositionally biased region" description="Basic and acidic residues" evidence="1">
    <location>
        <begin position="14"/>
        <end position="26"/>
    </location>
</feature>
<accession>J9FNA4</accession>
<sequence>MSPLDNTSTAGTARGRDRVLTPFREPRQQDYEHALRRRVASWPDSSAAAYLTAIVTTFLEERAAVTTENVVGLLLGLAARAYGDCHGNRHTVET</sequence>
<proteinExistence type="predicted"/>
<feature type="region of interest" description="Disordered" evidence="1">
    <location>
        <begin position="1"/>
        <end position="26"/>
    </location>
</feature>
<dbReference type="AlphaFoldDB" id="J9FNA4"/>
<feature type="non-terminal residue" evidence="2">
    <location>
        <position position="94"/>
    </location>
</feature>